<feature type="region of interest" description="Disordered" evidence="2">
    <location>
        <begin position="1"/>
        <end position="52"/>
    </location>
</feature>
<keyword evidence="5" id="KW-1185">Reference proteome</keyword>
<dbReference type="FunFam" id="3.30.479.30:FF:000004">
    <property type="entry name" value="Putative membrane protease family, stomatin"/>
    <property type="match status" value="1"/>
</dbReference>
<dbReference type="PANTHER" id="PTHR10264">
    <property type="entry name" value="BAND 7 PROTEIN-RELATED"/>
    <property type="match status" value="1"/>
</dbReference>
<dbReference type="Gene3D" id="3.30.479.30">
    <property type="entry name" value="Band 7 domain"/>
    <property type="match status" value="1"/>
</dbReference>
<dbReference type="CDD" id="cd13437">
    <property type="entry name" value="SPFH_alloslipin"/>
    <property type="match status" value="1"/>
</dbReference>
<dbReference type="OrthoDB" id="2105077at2759"/>
<dbReference type="GO" id="GO:0098552">
    <property type="term" value="C:side of membrane"/>
    <property type="evidence" value="ECO:0007669"/>
    <property type="project" value="UniProtKB-ARBA"/>
</dbReference>
<feature type="region of interest" description="Disordered" evidence="2">
    <location>
        <begin position="338"/>
        <end position="359"/>
    </location>
</feature>
<feature type="compositionally biased region" description="Polar residues" evidence="2">
    <location>
        <begin position="1"/>
        <end position="19"/>
    </location>
</feature>
<dbReference type="GO" id="GO:0005886">
    <property type="term" value="C:plasma membrane"/>
    <property type="evidence" value="ECO:0007669"/>
    <property type="project" value="InterPro"/>
</dbReference>
<dbReference type="SMART" id="SM00244">
    <property type="entry name" value="PHB"/>
    <property type="match status" value="1"/>
</dbReference>
<dbReference type="Pfam" id="PF01145">
    <property type="entry name" value="Band_7"/>
    <property type="match status" value="1"/>
</dbReference>
<dbReference type="Proteomes" id="UP000256964">
    <property type="component" value="Unassembled WGS sequence"/>
</dbReference>
<dbReference type="InterPro" id="IPR043202">
    <property type="entry name" value="Band-7_stomatin-like"/>
</dbReference>
<dbReference type="SUPFAM" id="SSF117892">
    <property type="entry name" value="Band 7/SPFH domain"/>
    <property type="match status" value="1"/>
</dbReference>
<evidence type="ECO:0000256" key="1">
    <source>
        <dbReference type="ARBA" id="ARBA00008164"/>
    </source>
</evidence>
<dbReference type="STRING" id="139420.A0A371DMI3"/>
<evidence type="ECO:0000313" key="5">
    <source>
        <dbReference type="Proteomes" id="UP000256964"/>
    </source>
</evidence>
<dbReference type="AlphaFoldDB" id="A0A371DMI3"/>
<reference evidence="4 5" key="1">
    <citation type="journal article" date="2018" name="Biotechnol. Biofuels">
        <title>Integrative visual omics of the white-rot fungus Polyporus brumalis exposes the biotechnological potential of its oxidative enzymes for delignifying raw plant biomass.</title>
        <authorList>
            <person name="Miyauchi S."/>
            <person name="Rancon A."/>
            <person name="Drula E."/>
            <person name="Hage H."/>
            <person name="Chaduli D."/>
            <person name="Favel A."/>
            <person name="Grisel S."/>
            <person name="Henrissat B."/>
            <person name="Herpoel-Gimbert I."/>
            <person name="Ruiz-Duenas F.J."/>
            <person name="Chevret D."/>
            <person name="Hainaut M."/>
            <person name="Lin J."/>
            <person name="Wang M."/>
            <person name="Pangilinan J."/>
            <person name="Lipzen A."/>
            <person name="Lesage-Meessen L."/>
            <person name="Navarro D."/>
            <person name="Riley R."/>
            <person name="Grigoriev I.V."/>
            <person name="Zhou S."/>
            <person name="Raouche S."/>
            <person name="Rosso M.N."/>
        </authorList>
    </citation>
    <scope>NUCLEOTIDE SEQUENCE [LARGE SCALE GENOMIC DNA]</scope>
    <source>
        <strain evidence="4 5">BRFM 1820</strain>
    </source>
</reference>
<feature type="domain" description="Band 7" evidence="3">
    <location>
        <begin position="107"/>
        <end position="264"/>
    </location>
</feature>
<accession>A0A371DMI3</accession>
<evidence type="ECO:0000256" key="2">
    <source>
        <dbReference type="SAM" id="MobiDB-lite"/>
    </source>
</evidence>
<comment type="similarity">
    <text evidence="1">Belongs to the band 7/mec-2 family.</text>
</comment>
<feature type="compositionally biased region" description="Polar residues" evidence="2">
    <location>
        <begin position="39"/>
        <end position="51"/>
    </location>
</feature>
<dbReference type="PRINTS" id="PR00721">
    <property type="entry name" value="STOMATIN"/>
</dbReference>
<evidence type="ECO:0000313" key="4">
    <source>
        <dbReference type="EMBL" id="RDX53716.1"/>
    </source>
</evidence>
<protein>
    <recommendedName>
        <fullName evidence="3">Band 7 domain-containing protein</fullName>
    </recommendedName>
</protein>
<sequence length="371" mass="39826">MSNLDTKYRASTPSTSSRGNVVDHDAPNVTDGEQPAGPSRTTGMLQKSNGDSHVIRVQPLKRSEMQPSYAQDLGTIEVPHGVYGSMLQALGACVGLCGAVPCCPCPNPFREVYQGSVGLVSRFGKFYKSVDPGLVQVNVCTESLRIVDVKIQISPIGRQKVITRDNVDVEIDSVIYFQITNPYRAAFGISDLRQALIERAQTTLRHVVGARMVQSVVTEREAIAFEIAEIVGDVADKWGVAIEGILIKDIIFSPEVSASLSSAAQQKRIGESKVIAARAEVDAARLMRQAADILASPAAMQIRQLEALQTMAKTANSKVVFVPMNLQHDVVGQVTQQMQASGSGSGSHPLQEESGEGSIARAGLLNSVERI</sequence>
<gene>
    <name evidence="4" type="ORF">OH76DRAFT_1398834</name>
</gene>
<dbReference type="InterPro" id="IPR036013">
    <property type="entry name" value="Band_7/SPFH_dom_sf"/>
</dbReference>
<dbReference type="Gene3D" id="6.10.250.2090">
    <property type="match status" value="1"/>
</dbReference>
<organism evidence="4 5">
    <name type="scientific">Lentinus brumalis</name>
    <dbReference type="NCBI Taxonomy" id="2498619"/>
    <lineage>
        <taxon>Eukaryota</taxon>
        <taxon>Fungi</taxon>
        <taxon>Dikarya</taxon>
        <taxon>Basidiomycota</taxon>
        <taxon>Agaricomycotina</taxon>
        <taxon>Agaricomycetes</taxon>
        <taxon>Polyporales</taxon>
        <taxon>Polyporaceae</taxon>
        <taxon>Lentinus</taxon>
    </lineage>
</organism>
<proteinExistence type="inferred from homology"/>
<name>A0A371DMI3_9APHY</name>
<dbReference type="InterPro" id="IPR001107">
    <property type="entry name" value="Band_7"/>
</dbReference>
<dbReference type="PANTHER" id="PTHR10264:SF19">
    <property type="entry name" value="AT06885P-RELATED"/>
    <property type="match status" value="1"/>
</dbReference>
<dbReference type="InterPro" id="IPR001972">
    <property type="entry name" value="Stomatin_HflK_fam"/>
</dbReference>
<evidence type="ECO:0000259" key="3">
    <source>
        <dbReference type="SMART" id="SM00244"/>
    </source>
</evidence>
<dbReference type="EMBL" id="KZ857386">
    <property type="protein sequence ID" value="RDX53716.1"/>
    <property type="molecule type" value="Genomic_DNA"/>
</dbReference>